<accession>A0A0R2LKF7</accession>
<gene>
    <name evidence="2" type="ORF">IV57_GL000493</name>
</gene>
<protein>
    <recommendedName>
        <fullName evidence="1">Sensor histidine kinase NatK-like C-terminal domain-containing protein</fullName>
    </recommendedName>
</protein>
<dbReference type="Pfam" id="PF14501">
    <property type="entry name" value="HATPase_c_5"/>
    <property type="match status" value="1"/>
</dbReference>
<dbReference type="AlphaFoldDB" id="A0A0R2LKF7"/>
<evidence type="ECO:0000313" key="3">
    <source>
        <dbReference type="Proteomes" id="UP000051006"/>
    </source>
</evidence>
<dbReference type="Gene3D" id="3.30.565.10">
    <property type="entry name" value="Histidine kinase-like ATPase, C-terminal domain"/>
    <property type="match status" value="1"/>
</dbReference>
<proteinExistence type="predicted"/>
<comment type="caution">
    <text evidence="2">The sequence shown here is derived from an EMBL/GenBank/DDBJ whole genome shotgun (WGS) entry which is preliminary data.</text>
</comment>
<dbReference type="PANTHER" id="PTHR40448">
    <property type="entry name" value="TWO-COMPONENT SENSOR HISTIDINE KINASE"/>
    <property type="match status" value="1"/>
</dbReference>
<dbReference type="InterPro" id="IPR036890">
    <property type="entry name" value="HATPase_C_sf"/>
</dbReference>
<reference evidence="2 3" key="1">
    <citation type="journal article" date="2015" name="Genome Announc.">
        <title>Expanding the biotechnology potential of lactobacilli through comparative genomics of 213 strains and associated genera.</title>
        <authorList>
            <person name="Sun Z."/>
            <person name="Harris H.M."/>
            <person name="McCann A."/>
            <person name="Guo C."/>
            <person name="Argimon S."/>
            <person name="Zhang W."/>
            <person name="Yang X."/>
            <person name="Jeffery I.B."/>
            <person name="Cooney J.C."/>
            <person name="Kagawa T.F."/>
            <person name="Liu W."/>
            <person name="Song Y."/>
            <person name="Salvetti E."/>
            <person name="Wrobel A."/>
            <person name="Rasinkangas P."/>
            <person name="Parkhill J."/>
            <person name="Rea M.C."/>
            <person name="O'Sullivan O."/>
            <person name="Ritari J."/>
            <person name="Douillard F.P."/>
            <person name="Paul Ross R."/>
            <person name="Yang R."/>
            <person name="Briner A.E."/>
            <person name="Felis G.E."/>
            <person name="de Vos W.M."/>
            <person name="Barrangou R."/>
            <person name="Klaenhammer T.R."/>
            <person name="Caufield P.W."/>
            <person name="Cui Y."/>
            <person name="Zhang H."/>
            <person name="O'Toole P.W."/>
        </authorList>
    </citation>
    <scope>NUCLEOTIDE SEQUENCE [LARGE SCALE GENOMIC DNA]</scope>
    <source>
        <strain evidence="2 3">DSM 24716</strain>
    </source>
</reference>
<dbReference type="STRING" id="993692.IV57_GL000493"/>
<evidence type="ECO:0000259" key="1">
    <source>
        <dbReference type="Pfam" id="PF14501"/>
    </source>
</evidence>
<name>A0A0R2LKF7_9LACO</name>
<dbReference type="InterPro" id="IPR032834">
    <property type="entry name" value="NatK-like_C"/>
</dbReference>
<organism evidence="2 3">
    <name type="scientific">Companilactobacillus kimchiensis</name>
    <dbReference type="NCBI Taxonomy" id="993692"/>
    <lineage>
        <taxon>Bacteria</taxon>
        <taxon>Bacillati</taxon>
        <taxon>Bacillota</taxon>
        <taxon>Bacilli</taxon>
        <taxon>Lactobacillales</taxon>
        <taxon>Lactobacillaceae</taxon>
        <taxon>Companilactobacillus</taxon>
    </lineage>
</organism>
<dbReference type="PATRIC" id="fig|993692.3.peg.498"/>
<dbReference type="PANTHER" id="PTHR40448:SF1">
    <property type="entry name" value="TWO-COMPONENT SENSOR HISTIDINE KINASE"/>
    <property type="match status" value="1"/>
</dbReference>
<dbReference type="EMBL" id="JQCF01000012">
    <property type="protein sequence ID" value="KRN99069.1"/>
    <property type="molecule type" value="Genomic_DNA"/>
</dbReference>
<dbReference type="SUPFAM" id="SSF55874">
    <property type="entry name" value="ATPase domain of HSP90 chaperone/DNA topoisomerase II/histidine kinase"/>
    <property type="match status" value="1"/>
</dbReference>
<keyword evidence="3" id="KW-1185">Reference proteome</keyword>
<sequence length="245" mass="27977">MTIIIFVVIGTVFLILSHLKEIKINTEKKQIMERNTYIKELERKNNELRRFKHDYKNFLLSLSTSLNSNNVNNDAIQKLLKYADTNIDSNLTVENSNLYHMNDELIRGIIITKLMLAKDKNIKTNFEIEQNTSIPKEFSVEVTRILGILLDNAIDACSQTDNPELDFALVSFDDHIEFIVKNSIANKSDIDLGKIYNNGYTTKNNHSGLGLSTVKKMIDANSKMLLQTKIDDKFFTIILTVLGEA</sequence>
<dbReference type="Proteomes" id="UP000051006">
    <property type="component" value="Unassembled WGS sequence"/>
</dbReference>
<feature type="domain" description="Sensor histidine kinase NatK-like C-terminal" evidence="1">
    <location>
        <begin position="141"/>
        <end position="239"/>
    </location>
</feature>
<evidence type="ECO:0000313" key="2">
    <source>
        <dbReference type="EMBL" id="KRN99069.1"/>
    </source>
</evidence>
<dbReference type="GO" id="GO:0042802">
    <property type="term" value="F:identical protein binding"/>
    <property type="evidence" value="ECO:0007669"/>
    <property type="project" value="TreeGrafter"/>
</dbReference>